<reference evidence="3" key="1">
    <citation type="journal article" date="2013" name="Nature">
        <title>Pan genome of the phytoplankton Emiliania underpins its global distribution.</title>
        <authorList>
            <person name="Read B.A."/>
            <person name="Kegel J."/>
            <person name="Klute M.J."/>
            <person name="Kuo A."/>
            <person name="Lefebvre S.C."/>
            <person name="Maumus F."/>
            <person name="Mayer C."/>
            <person name="Miller J."/>
            <person name="Monier A."/>
            <person name="Salamov A."/>
            <person name="Young J."/>
            <person name="Aguilar M."/>
            <person name="Claverie J.M."/>
            <person name="Frickenhaus S."/>
            <person name="Gonzalez K."/>
            <person name="Herman E.K."/>
            <person name="Lin Y.C."/>
            <person name="Napier J."/>
            <person name="Ogata H."/>
            <person name="Sarno A.F."/>
            <person name="Shmutz J."/>
            <person name="Schroeder D."/>
            <person name="de Vargas C."/>
            <person name="Verret F."/>
            <person name="von Dassow P."/>
            <person name="Valentin K."/>
            <person name="Van de Peer Y."/>
            <person name="Wheeler G."/>
            <person name="Dacks J.B."/>
            <person name="Delwiche C.F."/>
            <person name="Dyhrman S.T."/>
            <person name="Glockner G."/>
            <person name="John U."/>
            <person name="Richards T."/>
            <person name="Worden A.Z."/>
            <person name="Zhang X."/>
            <person name="Grigoriev I.V."/>
            <person name="Allen A.E."/>
            <person name="Bidle K."/>
            <person name="Borodovsky M."/>
            <person name="Bowler C."/>
            <person name="Brownlee C."/>
            <person name="Cock J.M."/>
            <person name="Elias M."/>
            <person name="Gladyshev V.N."/>
            <person name="Groth M."/>
            <person name="Guda C."/>
            <person name="Hadaegh A."/>
            <person name="Iglesias-Rodriguez M.D."/>
            <person name="Jenkins J."/>
            <person name="Jones B.M."/>
            <person name="Lawson T."/>
            <person name="Leese F."/>
            <person name="Lindquist E."/>
            <person name="Lobanov A."/>
            <person name="Lomsadze A."/>
            <person name="Malik S.B."/>
            <person name="Marsh M.E."/>
            <person name="Mackinder L."/>
            <person name="Mock T."/>
            <person name="Mueller-Roeber B."/>
            <person name="Pagarete A."/>
            <person name="Parker M."/>
            <person name="Probert I."/>
            <person name="Quesneville H."/>
            <person name="Raines C."/>
            <person name="Rensing S.A."/>
            <person name="Riano-Pachon D.M."/>
            <person name="Richier S."/>
            <person name="Rokitta S."/>
            <person name="Shiraiwa Y."/>
            <person name="Soanes D.M."/>
            <person name="van der Giezen M."/>
            <person name="Wahlund T.M."/>
            <person name="Williams B."/>
            <person name="Wilson W."/>
            <person name="Wolfe G."/>
            <person name="Wurch L.L."/>
        </authorList>
    </citation>
    <scope>NUCLEOTIDE SEQUENCE</scope>
</reference>
<accession>A0A0D3J3N6</accession>
<sequence>MSQPSKKQRVGSSSAWSPSSLDEALDALEASSDFVSKLNIQTSITRAQAERFSTIYGNLRKKYTAIVALEARMRKLREAILPDEVVLPLDLLVHSFCFLRPNDLARSAEVCKYFKAAAERAVHERGVRIGLEG</sequence>
<dbReference type="PaxDb" id="2903-EOD06652"/>
<dbReference type="EnsemblProtists" id="EOD06652">
    <property type="protein sequence ID" value="EOD06652"/>
    <property type="gene ID" value="EMIHUDRAFT_372223"/>
</dbReference>
<dbReference type="GeneID" id="17252802"/>
<dbReference type="InterPro" id="IPR001810">
    <property type="entry name" value="F-box_dom"/>
</dbReference>
<dbReference type="EnsemblProtists" id="EOD18121">
    <property type="protein sequence ID" value="EOD18121"/>
    <property type="gene ID" value="EMIHUDRAFT_349855"/>
</dbReference>
<keyword evidence="3" id="KW-1185">Reference proteome</keyword>
<evidence type="ECO:0000259" key="1">
    <source>
        <dbReference type="Pfam" id="PF12937"/>
    </source>
</evidence>
<dbReference type="HOGENOM" id="CLU_1912177_0_0_1"/>
<dbReference type="Pfam" id="PF12937">
    <property type="entry name" value="F-box-like"/>
    <property type="match status" value="1"/>
</dbReference>
<dbReference type="RefSeq" id="XP_005770550.1">
    <property type="nucleotide sequence ID" value="XM_005770493.1"/>
</dbReference>
<feature type="domain" description="F-box" evidence="1">
    <location>
        <begin position="87"/>
        <end position="119"/>
    </location>
</feature>
<dbReference type="KEGG" id="ehx:EMIHUDRAFT_349855"/>
<name>A0A0D3J3N6_EMIH1</name>
<dbReference type="AlphaFoldDB" id="A0A0D3J3N6"/>
<dbReference type="Proteomes" id="UP000013827">
    <property type="component" value="Unassembled WGS sequence"/>
</dbReference>
<reference evidence="2" key="2">
    <citation type="submission" date="2024-10" db="UniProtKB">
        <authorList>
            <consortium name="EnsemblProtists"/>
        </authorList>
    </citation>
    <scope>IDENTIFICATION</scope>
</reference>
<dbReference type="CDD" id="cd09917">
    <property type="entry name" value="F-box_SF"/>
    <property type="match status" value="1"/>
</dbReference>
<organism evidence="2 3">
    <name type="scientific">Emiliania huxleyi (strain CCMP1516)</name>
    <dbReference type="NCBI Taxonomy" id="280463"/>
    <lineage>
        <taxon>Eukaryota</taxon>
        <taxon>Haptista</taxon>
        <taxon>Haptophyta</taxon>
        <taxon>Prymnesiophyceae</taxon>
        <taxon>Isochrysidales</taxon>
        <taxon>Noelaerhabdaceae</taxon>
        <taxon>Emiliania</taxon>
    </lineage>
</organism>
<proteinExistence type="predicted"/>
<evidence type="ECO:0000313" key="3">
    <source>
        <dbReference type="Proteomes" id="UP000013827"/>
    </source>
</evidence>
<dbReference type="Gene3D" id="1.20.1280.50">
    <property type="match status" value="1"/>
</dbReference>
<dbReference type="KEGG" id="ehx:EMIHUDRAFT_372223"/>
<dbReference type="SUPFAM" id="SSF81383">
    <property type="entry name" value="F-box domain"/>
    <property type="match status" value="1"/>
</dbReference>
<dbReference type="RefSeq" id="XP_005759081.1">
    <property type="nucleotide sequence ID" value="XM_005759024.1"/>
</dbReference>
<evidence type="ECO:0000313" key="2">
    <source>
        <dbReference type="EnsemblProtists" id="EOD18121"/>
    </source>
</evidence>
<dbReference type="GeneID" id="19046122"/>
<dbReference type="InterPro" id="IPR036047">
    <property type="entry name" value="F-box-like_dom_sf"/>
</dbReference>
<protein>
    <recommendedName>
        <fullName evidence="1">F-box domain-containing protein</fullName>
    </recommendedName>
</protein>